<keyword evidence="9" id="KW-1185">Reference proteome</keyword>
<reference evidence="8 9" key="1">
    <citation type="submission" date="2020-08" db="EMBL/GenBank/DDBJ databases">
        <title>Genomic Encyclopedia of Type Strains, Phase IV (KMG-IV): sequencing the most valuable type-strain genomes for metagenomic binning, comparative biology and taxonomic classification.</title>
        <authorList>
            <person name="Goeker M."/>
        </authorList>
    </citation>
    <scope>NUCLEOTIDE SEQUENCE [LARGE SCALE GENOMIC DNA]</scope>
    <source>
        <strain evidence="8 9">DSM 26723</strain>
    </source>
</reference>
<evidence type="ECO:0000256" key="6">
    <source>
        <dbReference type="RuleBase" id="RU000481"/>
    </source>
</evidence>
<dbReference type="InterPro" id="IPR004838">
    <property type="entry name" value="NHTrfase_class1_PyrdxlP-BS"/>
</dbReference>
<keyword evidence="4 6" id="KW-0808">Transferase</keyword>
<feature type="domain" description="Aminotransferase class I/classII large" evidence="7">
    <location>
        <begin position="32"/>
        <end position="388"/>
    </location>
</feature>
<name>A0A841HIN8_9GAMM</name>
<dbReference type="AlphaFoldDB" id="A0A841HIN8"/>
<dbReference type="Proteomes" id="UP000588068">
    <property type="component" value="Unassembled WGS sequence"/>
</dbReference>
<dbReference type="InterPro" id="IPR015424">
    <property type="entry name" value="PyrdxlP-dep_Trfase"/>
</dbReference>
<comment type="similarity">
    <text evidence="2 6">Belongs to the class-I pyridoxal-phosphate-dependent aminotransferase family.</text>
</comment>
<dbReference type="EMBL" id="JACHHZ010000001">
    <property type="protein sequence ID" value="MBB6092022.1"/>
    <property type="molecule type" value="Genomic_DNA"/>
</dbReference>
<dbReference type="GO" id="GO:0008483">
    <property type="term" value="F:transaminase activity"/>
    <property type="evidence" value="ECO:0007669"/>
    <property type="project" value="UniProtKB-KW"/>
</dbReference>
<dbReference type="Gene3D" id="3.90.1150.10">
    <property type="entry name" value="Aspartate Aminotransferase, domain 1"/>
    <property type="match status" value="1"/>
</dbReference>
<dbReference type="CDD" id="cd00609">
    <property type="entry name" value="AAT_like"/>
    <property type="match status" value="1"/>
</dbReference>
<evidence type="ECO:0000256" key="2">
    <source>
        <dbReference type="ARBA" id="ARBA00007441"/>
    </source>
</evidence>
<dbReference type="PANTHER" id="PTHR46383">
    <property type="entry name" value="ASPARTATE AMINOTRANSFERASE"/>
    <property type="match status" value="1"/>
</dbReference>
<sequence>MSLAVSKRVQRVKPSPTVALTGRVAQLKAEGKDIISLGAGEPDFDTPRHIADAGIEAIRKGFTRYTPVEGNAELKDAIIAKFKRENSLDYKRSQILVSTGAKQTIFNLILALIDSGDEVVIPAPYWVSYPDMVMLADGIPVTPYAGPEQGYKITPAQLEAAITPKTRLFILNSPSNPTGAAYTAAELRALGRVLSRHPQVVICTDDMYEHIYWAPEPFTTIAQVCPDLYDRVVTTNGVSKAYAMTGWRIGYCGGPAEIVTAMATIQGQSTSNASSIAQKASVVALSGDQAEVREMNRHFKQRHDFVVDGLNKLTGVSCLPGAGTFYAFANVEAALKLVGAKDDNAFAEYLLNHGGVAVVPGSGFGAPGHMRLSYACSMQTLEEALKRIDRALRAAQAA</sequence>
<dbReference type="InterPro" id="IPR015422">
    <property type="entry name" value="PyrdxlP-dep_Trfase_small"/>
</dbReference>
<evidence type="ECO:0000313" key="9">
    <source>
        <dbReference type="Proteomes" id="UP000588068"/>
    </source>
</evidence>
<dbReference type="PANTHER" id="PTHR46383:SF1">
    <property type="entry name" value="ASPARTATE AMINOTRANSFERASE"/>
    <property type="match status" value="1"/>
</dbReference>
<dbReference type="Gene3D" id="3.40.640.10">
    <property type="entry name" value="Type I PLP-dependent aspartate aminotransferase-like (Major domain)"/>
    <property type="match status" value="1"/>
</dbReference>
<dbReference type="GO" id="GO:0006520">
    <property type="term" value="P:amino acid metabolic process"/>
    <property type="evidence" value="ECO:0007669"/>
    <property type="project" value="InterPro"/>
</dbReference>
<evidence type="ECO:0000256" key="3">
    <source>
        <dbReference type="ARBA" id="ARBA00022576"/>
    </source>
</evidence>
<organism evidence="8 9">
    <name type="scientific">Povalibacter uvarum</name>
    <dbReference type="NCBI Taxonomy" id="732238"/>
    <lineage>
        <taxon>Bacteria</taxon>
        <taxon>Pseudomonadati</taxon>
        <taxon>Pseudomonadota</taxon>
        <taxon>Gammaproteobacteria</taxon>
        <taxon>Steroidobacterales</taxon>
        <taxon>Steroidobacteraceae</taxon>
        <taxon>Povalibacter</taxon>
    </lineage>
</organism>
<keyword evidence="3 6" id="KW-0032">Aminotransferase</keyword>
<dbReference type="InterPro" id="IPR015421">
    <property type="entry name" value="PyrdxlP-dep_Trfase_major"/>
</dbReference>
<dbReference type="Pfam" id="PF00155">
    <property type="entry name" value="Aminotran_1_2"/>
    <property type="match status" value="1"/>
</dbReference>
<proteinExistence type="inferred from homology"/>
<dbReference type="PROSITE" id="PS00105">
    <property type="entry name" value="AA_TRANSFER_CLASS_1"/>
    <property type="match status" value="1"/>
</dbReference>
<dbReference type="GO" id="GO:0030170">
    <property type="term" value="F:pyridoxal phosphate binding"/>
    <property type="evidence" value="ECO:0007669"/>
    <property type="project" value="InterPro"/>
</dbReference>
<evidence type="ECO:0000313" key="8">
    <source>
        <dbReference type="EMBL" id="MBB6092022.1"/>
    </source>
</evidence>
<accession>A0A841HIN8</accession>
<protein>
    <recommendedName>
        <fullName evidence="6">Aminotransferase</fullName>
        <ecNumber evidence="6">2.6.1.-</ecNumber>
    </recommendedName>
</protein>
<dbReference type="FunFam" id="3.40.640.10:FF:000033">
    <property type="entry name" value="Aspartate aminotransferase"/>
    <property type="match status" value="1"/>
</dbReference>
<gene>
    <name evidence="8" type="ORF">HNQ60_000868</name>
</gene>
<evidence type="ECO:0000256" key="5">
    <source>
        <dbReference type="ARBA" id="ARBA00022898"/>
    </source>
</evidence>
<keyword evidence="5" id="KW-0663">Pyridoxal phosphate</keyword>
<evidence type="ECO:0000256" key="1">
    <source>
        <dbReference type="ARBA" id="ARBA00001933"/>
    </source>
</evidence>
<dbReference type="EC" id="2.6.1.-" evidence="6"/>
<dbReference type="SUPFAM" id="SSF53383">
    <property type="entry name" value="PLP-dependent transferases"/>
    <property type="match status" value="1"/>
</dbReference>
<comment type="caution">
    <text evidence="8">The sequence shown here is derived from an EMBL/GenBank/DDBJ whole genome shotgun (WGS) entry which is preliminary data.</text>
</comment>
<evidence type="ECO:0000256" key="4">
    <source>
        <dbReference type="ARBA" id="ARBA00022679"/>
    </source>
</evidence>
<comment type="cofactor">
    <cofactor evidence="1 6">
        <name>pyridoxal 5'-phosphate</name>
        <dbReference type="ChEBI" id="CHEBI:597326"/>
    </cofactor>
</comment>
<dbReference type="RefSeq" id="WP_184329784.1">
    <property type="nucleotide sequence ID" value="NZ_JACHHZ010000001.1"/>
</dbReference>
<dbReference type="InterPro" id="IPR004839">
    <property type="entry name" value="Aminotransferase_I/II_large"/>
</dbReference>
<evidence type="ECO:0000259" key="7">
    <source>
        <dbReference type="Pfam" id="PF00155"/>
    </source>
</evidence>
<dbReference type="InterPro" id="IPR050596">
    <property type="entry name" value="AspAT/PAT-like"/>
</dbReference>